<dbReference type="Gene3D" id="3.40.50.1000">
    <property type="entry name" value="HAD superfamily/HAD-like"/>
    <property type="match status" value="1"/>
</dbReference>
<dbReference type="InterPro" id="IPR036412">
    <property type="entry name" value="HAD-like_sf"/>
</dbReference>
<dbReference type="EMBL" id="MK072076">
    <property type="protein sequence ID" value="AYV78377.1"/>
    <property type="molecule type" value="Genomic_DNA"/>
</dbReference>
<sequence length="279" mass="31529">MDYKHTPVGGLPHHIIPPIAYYPHAKKKAIGIRAVTIRPVQYKIPPIAYYPRSPSKMTLTIIPRAVMAPPTTVVPRAVAIPMADEKKRSYEIREIKNFVEIDDLIRHNNQGVYELGLSVAETEKIIFPFSVMVCDIDFTVIMHTGDHQEYVRSLGKDPKLRGIVKTVEGISWTQCEPLNISLLLELQRKGMTIVFVTDRTEETYSVTIEQLKAFGFPNPVVVCTAGKAKGPVVRKLLPKLTSGKLYVLDDEDMHLKSFIGPEAFEDDRVVLMKYLPYRA</sequence>
<protein>
    <submittedName>
        <fullName evidence="1">Uncharacterized protein</fullName>
    </submittedName>
</protein>
<gene>
    <name evidence="1" type="ORF">Edafosvirus11_12</name>
</gene>
<reference evidence="1" key="1">
    <citation type="submission" date="2018-10" db="EMBL/GenBank/DDBJ databases">
        <title>Hidden diversity of soil giant viruses.</title>
        <authorList>
            <person name="Schulz F."/>
            <person name="Alteio L."/>
            <person name="Goudeau D."/>
            <person name="Ryan E.M."/>
            <person name="Malmstrom R.R."/>
            <person name="Blanchard J."/>
            <person name="Woyke T."/>
        </authorList>
    </citation>
    <scope>NUCLEOTIDE SEQUENCE</scope>
    <source>
        <strain evidence="1">EDV1</strain>
    </source>
</reference>
<dbReference type="SUPFAM" id="SSF56784">
    <property type="entry name" value="HAD-like"/>
    <property type="match status" value="1"/>
</dbReference>
<dbReference type="InterPro" id="IPR023214">
    <property type="entry name" value="HAD_sf"/>
</dbReference>
<proteinExistence type="predicted"/>
<accession>A0A3G4ZU12</accession>
<evidence type="ECO:0000313" key="1">
    <source>
        <dbReference type="EMBL" id="AYV78377.1"/>
    </source>
</evidence>
<organism evidence="1">
    <name type="scientific">Edafosvirus sp</name>
    <dbReference type="NCBI Taxonomy" id="2487765"/>
    <lineage>
        <taxon>Viruses</taxon>
        <taxon>Varidnaviria</taxon>
        <taxon>Bamfordvirae</taxon>
        <taxon>Nucleocytoviricota</taxon>
        <taxon>Megaviricetes</taxon>
        <taxon>Imitervirales</taxon>
        <taxon>Mimiviridae</taxon>
        <taxon>Klosneuvirinae</taxon>
    </lineage>
</organism>
<name>A0A3G4ZU12_9VIRU</name>